<dbReference type="InterPro" id="IPR002172">
    <property type="entry name" value="LDrepeatLR_classA_rpt"/>
</dbReference>
<feature type="region of interest" description="Disordered" evidence="3">
    <location>
        <begin position="810"/>
        <end position="832"/>
    </location>
</feature>
<keyword evidence="8" id="KW-1185">Reference proteome</keyword>
<gene>
    <name evidence="7" type="ORF">Pcinc_033152</name>
</gene>
<dbReference type="Pfam" id="PF07678">
    <property type="entry name" value="TED_complement"/>
    <property type="match status" value="1"/>
</dbReference>
<feature type="domain" description="Alpha-2-macroglobulin" evidence="5">
    <location>
        <begin position="543"/>
        <end position="634"/>
    </location>
</feature>
<dbReference type="PROSITE" id="PS50068">
    <property type="entry name" value="LDLRA_2"/>
    <property type="match status" value="1"/>
</dbReference>
<name>A0AAE1ESP0_PETCI</name>
<dbReference type="Pfam" id="PF00207">
    <property type="entry name" value="A2M"/>
    <property type="match status" value="1"/>
</dbReference>
<feature type="disulfide bond" evidence="2">
    <location>
        <begin position="488"/>
        <end position="506"/>
    </location>
</feature>
<comment type="caution">
    <text evidence="7">The sequence shown here is derived from an EMBL/GenBank/DDBJ whole genome shotgun (WGS) entry which is preliminary data.</text>
</comment>
<dbReference type="InterPro" id="IPR036595">
    <property type="entry name" value="A-macroglobulin_rcpt-bd_sf"/>
</dbReference>
<proteinExistence type="predicted"/>
<feature type="disulfide bond" evidence="2">
    <location>
        <begin position="500"/>
        <end position="515"/>
    </location>
</feature>
<dbReference type="Gene3D" id="4.10.400.10">
    <property type="entry name" value="Low-density Lipoprotein Receptor"/>
    <property type="match status" value="1"/>
</dbReference>
<dbReference type="InterPro" id="IPR001599">
    <property type="entry name" value="Macroglobln_a2"/>
</dbReference>
<dbReference type="InterPro" id="IPR050473">
    <property type="entry name" value="A2M/Complement_sys"/>
</dbReference>
<feature type="non-terminal residue" evidence="7">
    <location>
        <position position="1428"/>
    </location>
</feature>
<dbReference type="Pfam" id="PF07703">
    <property type="entry name" value="A2M_BRD"/>
    <property type="match status" value="1"/>
</dbReference>
<dbReference type="SMART" id="SM01361">
    <property type="entry name" value="A2M_recep"/>
    <property type="match status" value="1"/>
</dbReference>
<dbReference type="GO" id="GO:0004866">
    <property type="term" value="F:endopeptidase inhibitor activity"/>
    <property type="evidence" value="ECO:0007669"/>
    <property type="project" value="InterPro"/>
</dbReference>
<dbReference type="SUPFAM" id="SSF48239">
    <property type="entry name" value="Terpenoid cyclases/Protein prenyltransferases"/>
    <property type="match status" value="1"/>
</dbReference>
<feature type="domain" description="Alpha-macroglobulin receptor-binding" evidence="6">
    <location>
        <begin position="1273"/>
        <end position="1364"/>
    </location>
</feature>
<dbReference type="PANTHER" id="PTHR11412">
    <property type="entry name" value="MACROGLOBULIN / COMPLEMENT"/>
    <property type="match status" value="1"/>
</dbReference>
<comment type="caution">
    <text evidence="2">Lacks conserved residue(s) required for the propagation of feature annotation.</text>
</comment>
<evidence type="ECO:0000259" key="6">
    <source>
        <dbReference type="SMART" id="SM01361"/>
    </source>
</evidence>
<dbReference type="CDD" id="cd02891">
    <property type="entry name" value="A2M_like"/>
    <property type="match status" value="1"/>
</dbReference>
<dbReference type="CDD" id="cd00112">
    <property type="entry name" value="LDLa"/>
    <property type="match status" value="1"/>
</dbReference>
<dbReference type="SUPFAM" id="SSF49410">
    <property type="entry name" value="Alpha-macroglobulin receptor domain"/>
    <property type="match status" value="1"/>
</dbReference>
<dbReference type="SMART" id="SM01359">
    <property type="entry name" value="A2M_N_2"/>
    <property type="match status" value="1"/>
</dbReference>
<dbReference type="Pfam" id="PF07677">
    <property type="entry name" value="A2M_recep"/>
    <property type="match status" value="1"/>
</dbReference>
<dbReference type="GO" id="GO:0005615">
    <property type="term" value="C:extracellular space"/>
    <property type="evidence" value="ECO:0007669"/>
    <property type="project" value="InterPro"/>
</dbReference>
<dbReference type="InterPro" id="IPR011626">
    <property type="entry name" value="Alpha-macroglobulin_TED"/>
</dbReference>
<evidence type="ECO:0000256" key="3">
    <source>
        <dbReference type="SAM" id="MobiDB-lite"/>
    </source>
</evidence>
<evidence type="ECO:0000256" key="1">
    <source>
        <dbReference type="ARBA" id="ARBA00023157"/>
    </source>
</evidence>
<dbReference type="PANTHER" id="PTHR11412:SF172">
    <property type="entry name" value="LD23292P"/>
    <property type="match status" value="1"/>
</dbReference>
<dbReference type="Gene3D" id="2.60.40.1930">
    <property type="match status" value="1"/>
</dbReference>
<organism evidence="7 8">
    <name type="scientific">Petrolisthes cinctipes</name>
    <name type="common">Flat porcelain crab</name>
    <dbReference type="NCBI Taxonomy" id="88211"/>
    <lineage>
        <taxon>Eukaryota</taxon>
        <taxon>Metazoa</taxon>
        <taxon>Ecdysozoa</taxon>
        <taxon>Arthropoda</taxon>
        <taxon>Crustacea</taxon>
        <taxon>Multicrustacea</taxon>
        <taxon>Malacostraca</taxon>
        <taxon>Eumalacostraca</taxon>
        <taxon>Eucarida</taxon>
        <taxon>Decapoda</taxon>
        <taxon>Pleocyemata</taxon>
        <taxon>Anomura</taxon>
        <taxon>Galatheoidea</taxon>
        <taxon>Porcellanidae</taxon>
        <taxon>Petrolisthes</taxon>
    </lineage>
</organism>
<dbReference type="Gene3D" id="1.50.10.20">
    <property type="match status" value="1"/>
</dbReference>
<dbReference type="Proteomes" id="UP001286313">
    <property type="component" value="Unassembled WGS sequence"/>
</dbReference>
<protein>
    <recommendedName>
        <fullName evidence="9">C3 and PZP-like alpha-2-macroglobulin domain-containing protein 8</fullName>
    </recommendedName>
</protein>
<dbReference type="Gene3D" id="2.60.40.690">
    <property type="entry name" value="Alpha-macroglobulin, receptor-binding domain"/>
    <property type="match status" value="1"/>
</dbReference>
<dbReference type="InterPro" id="IPR036055">
    <property type="entry name" value="LDL_receptor-like_sf"/>
</dbReference>
<accession>A0AAE1ESP0</accession>
<dbReference type="InterPro" id="IPR011625">
    <property type="entry name" value="A2M_N_BRD"/>
</dbReference>
<sequence>VEVRIPAFISSASNYLEGLVVANYTSSGAPVSGNVTVRAAVVPLGPRPFKHHTSGTRDYAAIAQPHAMADGGDEVQELSICFKKGYTFAGVFHFKFPMSSLEELLRAEGGRGGGREVRVWATVGDAYQDSTQSAYASTRVYSPSLKLAFLGGSPQVLHPPMPFRFYLTASQEDGSLVPSHRLSRHRLLVTPEVTLRTGETRRLLSRTVRRSHATFPLWQAELDLHLELNQEDIGKGIRSLLLQGELRDSEGGRSHTSLVAVPHRSPSGRHLHIFTSTQHPKVGENIILHVRTNFYLDKFRYILLSKGCVVEAGQHNMEASLRTFPLPLVGEVAGVATVVVYSVGQDEHLVATALTFPVDALTGKGLSVDVRAGREAGEVVAEVRARPDTIVALTGVDWASYTLQAGNDLTLPKVLHHLWQGVKVEGEPYEQRWVDQNGGPTDILLLPRPSPALDPNTTFSYAGLLVLTDMDLGVVRGECHGGMGRSECLLPGCYSLLERCDGKFDCPDRVDERGCTERGAMEESLSWYRQHRSSRLWSHYTPPWVWQEVMVGPQGVARLTFTPPHTSTHLALTALAVHPIDGLSVLERALEWRVQEGFLITVEAPETVGVWEQIGIRVTARSHHRHPLTATVTLPASRHYHFVDVTAFPASAHSRHHQPQHHQGGGWKVDEQQHKVEVEALSSRTIHLPILPIHPGHITVVVEVDVEELGTHIHKEIEMNVESPGAVQEHHTSLLVDLTNRAYFFTFLDVSTPGYFVPGSADAHVTVFRGAVGPLTPTQLPTPDLLLGLPMAGCEGATFSILMAGLQAQQQQQTRTGRKKSRGSNTSRIRPETRLWGKVGQESRRQWSRVKQDNDPWGEAMASHRENFSGQETDVDGIDLRTHLAHLYQTILAHQHPDGGFKHFRSSEGSSTWVTCQVVRALNMASQTWPHLLYVDPQVTDKALRFLLEQQDINGAWSAGPAGTVGDHKLVPPHSSSLTPHSTHTLNLSISAHTMLTLMALKDLPSPLDEQVVAAVSRGRLWLEENLRVVEQVSRPVEVSLVALALHLSYSPRANTAFHHLARNAHQEVKYMYWGEDMVPLPSYRVESQRPHLKPRPPHTHDAGNVAATAYALTVYSLRGEILTQSIIRWLHSQRSHDGGWRSTQDTLAAWEALLGHSERWDEDWQRPVTLSVGALHDLSGATTFTLPPGKPPTLLTHKLPDVSSVRVQGRGSGLAVLQLTSRYHVTNPDLLLAPPTPTFLLTPQASWQGRNGSSIVFHTCIKWLFRDSSDTSGLTVLEVSVPTGYGASPEKLNDLVLSKKVPNLRWAEFAQRKATFFFERITGGNTCVEFHVERWYPVANLSSVLPVKVYEYYAPEHYQTELLDMSEGTLDICQVCGSYLCPNCPILSYYSSGGMGSWQAHHPLCWVLLILPLLLLLLTPPPHQAPS</sequence>
<reference evidence="7" key="1">
    <citation type="submission" date="2023-10" db="EMBL/GenBank/DDBJ databases">
        <title>Genome assemblies of two species of porcelain crab, Petrolisthes cinctipes and Petrolisthes manimaculis (Anomura: Porcellanidae).</title>
        <authorList>
            <person name="Angst P."/>
        </authorList>
    </citation>
    <scope>NUCLEOTIDE SEQUENCE</scope>
    <source>
        <strain evidence="7">PB745_01</strain>
        <tissue evidence="7">Gill</tissue>
    </source>
</reference>
<evidence type="ECO:0000259" key="4">
    <source>
        <dbReference type="SMART" id="SM01359"/>
    </source>
</evidence>
<dbReference type="EMBL" id="JAWQEG010004625">
    <property type="protein sequence ID" value="KAK3860819.1"/>
    <property type="molecule type" value="Genomic_DNA"/>
</dbReference>
<dbReference type="InterPro" id="IPR013783">
    <property type="entry name" value="Ig-like_fold"/>
</dbReference>
<dbReference type="InterPro" id="IPR008930">
    <property type="entry name" value="Terpenoid_cyclase/PrenylTrfase"/>
</dbReference>
<feature type="domain" description="Alpha-2-macroglobulin bait region" evidence="4">
    <location>
        <begin position="271"/>
        <end position="403"/>
    </location>
</feature>
<evidence type="ECO:0000313" key="8">
    <source>
        <dbReference type="Proteomes" id="UP001286313"/>
    </source>
</evidence>
<evidence type="ECO:0000313" key="7">
    <source>
        <dbReference type="EMBL" id="KAK3860819.1"/>
    </source>
</evidence>
<dbReference type="InterPro" id="IPR009048">
    <property type="entry name" value="A-macroglobulin_rcpt-bd"/>
</dbReference>
<evidence type="ECO:0000259" key="5">
    <source>
        <dbReference type="SMART" id="SM01360"/>
    </source>
</evidence>
<dbReference type="Gene3D" id="2.60.40.10">
    <property type="entry name" value="Immunoglobulins"/>
    <property type="match status" value="1"/>
</dbReference>
<evidence type="ECO:0000256" key="2">
    <source>
        <dbReference type="PROSITE-ProRule" id="PRU00124"/>
    </source>
</evidence>
<evidence type="ECO:0008006" key="9">
    <source>
        <dbReference type="Google" id="ProtNLM"/>
    </source>
</evidence>
<keyword evidence="1 2" id="KW-1015">Disulfide bond</keyword>
<dbReference type="SMART" id="SM01360">
    <property type="entry name" value="A2M"/>
    <property type="match status" value="1"/>
</dbReference>